<protein>
    <submittedName>
        <fullName evidence="6">Non-ribosomal peptide synthase/polyketide synthase</fullName>
    </submittedName>
</protein>
<dbReference type="InterPro" id="IPR023213">
    <property type="entry name" value="CAT-like_dom_sf"/>
</dbReference>
<dbReference type="Gene3D" id="3.40.50.1820">
    <property type="entry name" value="alpha/beta hydrolase"/>
    <property type="match status" value="1"/>
</dbReference>
<feature type="domain" description="Carrier" evidence="5">
    <location>
        <begin position="531"/>
        <end position="606"/>
    </location>
</feature>
<organism evidence="6 7">
    <name type="scientific">Streptomyces decoyicus</name>
    <dbReference type="NCBI Taxonomy" id="249567"/>
    <lineage>
        <taxon>Bacteria</taxon>
        <taxon>Bacillati</taxon>
        <taxon>Actinomycetota</taxon>
        <taxon>Actinomycetes</taxon>
        <taxon>Kitasatosporales</taxon>
        <taxon>Streptomycetaceae</taxon>
        <taxon>Streptomyces</taxon>
    </lineage>
</organism>
<dbReference type="PROSITE" id="PS00012">
    <property type="entry name" value="PHOSPHOPANTETHEINE"/>
    <property type="match status" value="7"/>
</dbReference>
<dbReference type="RefSeq" id="WP_326617957.1">
    <property type="nucleotide sequence ID" value="NZ_CP109106.1"/>
</dbReference>
<feature type="compositionally biased region" description="Low complexity" evidence="4">
    <location>
        <begin position="5011"/>
        <end position="5022"/>
    </location>
</feature>
<dbReference type="NCBIfam" id="NF004282">
    <property type="entry name" value="PRK05691.1"/>
    <property type="match status" value="7"/>
</dbReference>
<dbReference type="InterPro" id="IPR036736">
    <property type="entry name" value="ACP-like_sf"/>
</dbReference>
<keyword evidence="3" id="KW-0597">Phosphoprotein</keyword>
<evidence type="ECO:0000313" key="6">
    <source>
        <dbReference type="EMBL" id="WSB68473.1"/>
    </source>
</evidence>
<keyword evidence="7" id="KW-1185">Reference proteome</keyword>
<dbReference type="Gene3D" id="1.10.1200.10">
    <property type="entry name" value="ACP-like"/>
    <property type="match status" value="6"/>
</dbReference>
<sequence length="6181" mass="669720">MDTAELLRVPAEWNDTAREVPVTSLRELFEAQVALTPDADAVICGTARLSYAELNSRANRLARRLLARGVGPEDYVAVALPRTVELPVALLAVVKTGAAYLPVDPEHPADRIGHILSDARPVCVLAAASTVRNLPVDADRLLVTDDVTERAAVEALPGTDLTDGERPGSRSLGHPAYAIYTSGSTGRPKGVVISTGSLVNFLAAMKDSIAPQPSDRLLAVATVAFDIAGLDLYLPLISGASVVIATSEQVRDAAQLAELLTTSGVTVMQATPSLWQGLVSQYPDALRGLRILVGAEAMPPALSRRMTELAESVTNLYGPTETTVWSTLADVTGEGAAPIGRPIGNMHMHVLDSALCPVPVGTPGELYITGHGLGRGYLNQPGLTAGRFVASPFGAPGERMYRTGDLAKWRADGQLDYLGRVDFQVKVRGYRIELGEIESVVVADAGVAQCVVIVREDRPGDQRIVAYVVPVDGDERLDVAGLRERAAQALPAYMVPSAFLQLGSFPLNPNGKVDRKALPAPELPAAPTSRRPRNPREEILCGFFAQILGVDRVGIDDNFFDLGGHSLLATRLVSRIRTTFGAELAVRDLFEASSVAALADRLDDAAGARAALAPVERPELVPLSFAQRRLWFLHQLEGPSATYNLPMALRMSGALDTDALRQAMADLVDRHESLRTVFPETDGVPYQRVLTGDAARPAIEVVATTPDGMDAAIEEAATHVFDLSAELPLKIWLFEASPVDHALLVLTHHIAGDGWSTDPFIRDLSAAYTARCDGAAPQWAPLPVQYADYTLWQRQVLGDESDPDSVISRQIDYWRGTLTGLPEQLELPTDRPRPAVASHQGDTVPFAWDTDLHHGITRLARAHQSSVFMVVQAALATLLTRLGAGTDIPMGSAIAGRNDDALDDLVGFFVNTLVLRTDTSGDPSFAELLGRVREADLAAYAHQDVPFERLVEIVNPTRSLAHHPLFQVMLTFQNNDAALELPGLTVQGHPLDAASAKFDLSFDVEEQHDSSGVPSGMRGSVEFATDLFDRQTAQSIAAWLERLLRNAVQDAARPIGELDVLTAQERELLLDGWNDTARDVPDATLAELFEAQVARTPDAAAVEHEGTQLTYSELNVRANQLAHHLISRNVGPEQIVALALPRTIDVVVAILAVAKTGAAYLPVDPDYPADRITYLFDDARPTLLITDKATAAGLPETGVTTLTLDSGEVDTSGLPTSNVRDAERLSEAKTSHPVFVIYTSGSTGRPKGVVVEHRSLNLYLRWAHAAYPAMSGRTLVHSPVSFDLTVTGLLGPLTLGGCAHLVELDEGTAPDLAQAPTFVKATPSHLSLLKNLPAHISPTEQLVLGGEALLGEALDEWRRDHPGTTVINEYGPTETTVGCTQYRIEPGQPAPTGTITIGHPIWNTQIHILDAHLQPVPPNVTGELYIAGDLLARGYLHRPDLTATRFTANPHGAPGSRMYRTGDLARRRPDGQLEFAGRIDTQVKVRGYRIELGEIEATLTNHPHVRQAAVIVREDQPGDQRIVAYVVPAEDADTATADLREHAARTLPDYMVPAAVVTLDVLPLTPNGKLDHQALPAPQFSTAATTRGPRNTQEELLCHAFAQILGVDRVGINDNFFDLGGHSLLATRLTSRIRTTFGAELAVRDLFEAPTVAGLATRLQHATGARAALVPMERPERVPLSYTQRRLWFLHQLEGPSATYNVPMPLRLTGSLNVEALREALHDLTDRHESLRTVFPESDGTPYQHVLHGDAARPAIDIVPVDEDDLNAAVDQAIAHTFDLTTDVPLRAWVFTLAHDEHLVLLLAHHIASDGASLAPLTHDLAIAYAARCDDTAPQWAPLPVQYADYTLWQREVLGDESDPGSVISRQIDYWHSTLTGLPEQLELPTDRPRPATASHQGDSVPFTWDTDLHHGITRLAREHQVSVFMVVQAGIAALLTRLGAGTDIPIGSAIAGRTDDALDDLVGFFINTLVLRTDTSGDPTFAELLGRVRETDLAAYTNQDVPFERLVEIVNPTRSLAHHPLYQVMLTFQNNDAALELPGLTTQDYPLDVASAKFDLSFDVEEQHDSSGVPSGMRGSVEFATDLFDRQTAQSIAAWLERLLRHAVEDAARPIGELDVLTAQERELLLNGRNDTARDVPDATLSELFEAQVSRTPDATALEHDGTQLTYSELNTRANQLARFLITQGSGPEKYVAVALPRSIDFVVAILAIVKTGAAYVPLDLSYPADRIAYMLDDVSAVLALTDTAGTQHLPAVDGMTTLTLDTPDVADRTAGPSSIDVRDAERLSEAKTSHPVFVIYTSGSTGRPKGVVVEHRSLNLYLRWAHAAYPAMSGRTLVHSPVSFDLTVTGLLGPLTLGGCAHLVELDEGTAPDLAQAPTFVKATPSHLSLLKNLPAHISPTEQLVLGGEALLGEALDEWRRDHPGTTVINEYGPTETTVGCTQYRIEPGQPAPTGTITIGHPIWNTQIHILDAHLQPVPPNVTGELYIAGDLLARGYLHRPDLTATRFTANPHGAPGSRMYRTGDLARRRPDGQLEFAGRIDTQVKVRGYRIELGEIEATLTNHPHVRQAAVIVREDQPGDQRIVAYVIPAEDADTATVDLREHAARTLPDYMVPAAVVTLDVLPLTPNGKLDHQALPAPQFNTAATTRGPRNTHEELLCHAFAQTLGVDRVGIDDNFFDLGGHSLLATRLTSRIRTTLNTELTVRDLFEAPTVATLATRLHHTTGARTALLPMERPERIPLSFAQQRLWFLHQLEGPSATYNVPLLLRLTGSLDVEALREAIYDLVDRHETLRTVFPQADGTPHQHVLHGDAARPTIETVTTDAAHLAEHIATAARQTFRLTDELPLRAWVFTTGADEHTLLILAHHIASDGWSMGPLAQDLATAYAARRDRTTPQWAPLPVQYADYTLWQREVLGDEGDPQSLISRQVDYWQQHLAGLPDLLELPTDRPRPTEAGYQGDSVPFTWDAELHHGITRLAREHQASVFMVVQTALATLLTRLGAGTDIAIGSPIAGRTDNALDNLVGFFINTLVLRTDTSGNPTFSELLGRVRETDLAAYTHQDVPFERLVELLNPTRSLAHNPLFQVMLSFEATGADVPIAGLDSRLEQVDAKTSKLDMEFVLEEAATADGLPAGMAGTVDFATDLFDRQTAEAMAVRLERLLRAAVADASQPIADLDILSAPERTTLLHTWPTAIRELPDGTVLPDHVRVYVLDHERRPVPATVPGQLHLAGPDLTSTTLTGQELSHDTCVTDPFSPADSGSLMVPTGTPARWTADGQLELLTEGTEDEQDTAVTTTARRRNSTPTPQEEILRSLFAHTLNLPTLDTDDNFFDLGGHSLSAVRLLSRIRTTFGVELAVRDLFEAPTVTGLATRLHHATGARTALEPRERPDHIPLSHAQRRLWFLHQLEGPSPTYNVPMALRLTGQLDTTALHEAIHDLTDRHETLRTVFPETDGTPRQHVLHGDAARPTIEVVTTDDAHLAEHIATAARQTFRLTDELPLRAWVFTTGADEHTLLILAHHIASDGWSMGPLAQDLATAYAARCDGAAPQWAPLPVQYADYTLWQRQVLGDESDPDSVISRQIDYWRGTLAGLPEQLELPTDRPRPAVASHQGDSVPFAWDTDLHHGITRLAREHQVSVFMVVQAGIAALLTRLGAGTDIPMGSAIAGRNDDALDDLVGFFVNTLVLRTDTSGDPTFAEVLGRVRETDLAAYAHQDVPFERLVEIVNPTRSLAHHPLFQVMLVLQNAAEGEFAMRGLVATEDDDVHAGIAKVDLAFSLGEQFGAGGEAAGMRGVVEFATDLFDRRTAETIAARLERLLRTAVEDAARPIGELDVLSAQERELLLHGWNDTARDVPDATLPGLFEAQVARTPDAPALEHHGARLTYAELNARANQLAHRLISKNIGPEQIVALALPRSADLVVCILAVLKTGAAYLPVDPDYPTARITYMLDDARPALVITDSNSAGLPDTGLPTLTLHLDIDTDSGAGTGTGSGQLTTNPNDTHRTTPLLPTHPAYLIYTSGSTGHPKGVAVTHDAVNGFAADGLDRWQLDGSSRVLQLASPSFDPSVLEMWMAFRSGGCLVVAPTGPLAGEELVGVVDGLRISHAVISPAALASMPVHPLPTLRTLIIGGDAFTGEVAARWSSGRRMFNAYGPTEATVWVTSSSPLSGAVAPSIGRPGWNTRVYVLDSALRPVPAGVPGELYVAGTRLARGYLRRPGLTAARFVADPFGAPGGRMYRTGDLVKWRTDGELEFVGRVDNQVKVRGFRIELGEIQNVLAAHPGVGRIAVVVREDRPGDKRIVAYVVPMEGADGRVDPAGLRDRAAGALPEYMVPSAFVQLDTLPLTPNEKLDHKALPAPEYTGFEGGRGPRNAQEEILCGVFAEILGVPRAGIDDNFFALGGHSLLAMRLVSRVRSAFGVELAVRDLFEAPTVAGIAGRLGTAAGGRTALVPMERPERVPLSFAQRRLWFLHQLEGPSPTYNVPMRLRLSGELDTAALREAMSDLVERHESLRTVFPEIDGTPYQQVLEGSAARPPVECVRTEPGQLDEAIRQAAGHAFDLTAELPLRAWLFRTGPDEHVLLLLAHHIASDGWSIAPLAHDLAVAYAARSKGAAPQWKPLPVQYADYTLWQREILGDESDPQSLISGQVDYWRQHLAGLPDLLELPTDRPRPAEAGYQGDSLDFFWDVALHEGVARLAREHQASVFMVVQAALATLLTRLGAGTDIAIGSPTAGRADEALDDLVGFFINTLVLRTDTSGNPSFADLLGRVRETDLAAYAHQDVPFERLVEIVNPTRSLAYHPLFQVMLSFEAASADVPLDGLDSRLESSGSDTSKFDLEFGLEEKVTADGLPAGMAGTVDFATDLFDRTSVDALTARLERLLRAAVTDASQPIADLDILSAPERTTLLHTWPTAIRELPDGTVLPDHVRVYVLDHERRPVPATVPGQLHLAGPDLTSTTLTGQALSQDTCVTDPFSPADSGSLMVPTGTPARWTADGQLELLTHDTDDDEQDTATTTARRRTPTPQEEILRSLFAHTLNLPTLDTDDNFFDLGGHSLSAVRLLSRIRTTFGVELAVRDLFEAPTVTGLATRLHHATGARNPLQPMERPDHIPLSHAQRRLWFLHQLEGPSPTYNVPMALRLTGQLDTTALHEAIHDLTDRHETLRTVFPETDGTPRQQVLHGDAARPTIEVVITDREQVAQQVAAAGRHAFDLMNELPLRAWLFRTAPDEHVLLLLAHHIVSDGWSTDPLALDLSVAYAARCAGRAPQWEPLPVQYADYTLWQRQILGDESDPGSLISTQVEYWRKQLAGIPDRLELPIDRPRPAVAGYQGEDVGFSFDAELHEGITRLAREQRSTVFMVLQAGLAALLTQLGAGTDIPLGSPIAGRHDDALDNLVGFFVNTLVLRTDTSGDPTFAELVDRVRETDLAAYAHQDVPFERLVEIVNPTRSLAHHPLFQVMLVLANTAEGDFTMQGLKVSDDDFSAFAAKFDLTFHIAEQHTPEGAADGMTGALEFATDLFDRSTAQQLAARLERLLRAAVADASRPLTELDVLSEQERHQIVVEWNDTARQVPAATLPELFQAQVARTPAAPAVEDGTTVLSYGELNTRANRLAHHLLAHGVGPEKVVALALPRSIDLVTAILAVLKTGAAYLPVDPDYPADRVARMLRSSAPVCVLTHREIDGRLPGTPEAVRLLLDGPGTAGALAARPDGDPTDADRSTPLLPSHPAYVIYTSGSTGVPKGVVMPAGAMVNLLAWHAQAVPGGPGRRVAQFTAVGFDVSVQETLSALMHGGTLVIPPDDIRRDASAFARWLGRNEVNELYAPNLVIDAVAEAAAEQESDLPALAEIAQAGEALVLSRHIRDLYARQPRRRLHNHYGPTETHVVTSYALPAQVSDWPTVPSLGGPIWNTQVYVLDAALRPVPVGVPGELYLSGAQLARGYLHQPRLTAERFVANPFGGPGRRMYRTGDLARWRADGRLEYLGRADDQVKVRGFRIEPGEIETVLATHPSVGQAAVVVHGEQPGGKRLVAYLAPAGGAAPDPAELKGHLAGRLPEYMVPSAFVVLAALPLTPNGKLDRRALPAPDFAAAATSRAPRNPKEEALAAIFATVLDLPRVGIDDSFFDLGGHSLLATKLINRVRTEMGVELSIRAVFEAPTVAALAERVVGSKKRARPALRPMPRSGK</sequence>
<dbReference type="PANTHER" id="PTHR45527">
    <property type="entry name" value="NONRIBOSOMAL PEPTIDE SYNTHETASE"/>
    <property type="match status" value="1"/>
</dbReference>
<name>A0ABZ1FDM3_9ACTN</name>
<feature type="domain" description="Carrier" evidence="5">
    <location>
        <begin position="3302"/>
        <end position="3377"/>
    </location>
</feature>
<feature type="domain" description="Carrier" evidence="5">
    <location>
        <begin position="6091"/>
        <end position="6166"/>
    </location>
</feature>
<feature type="region of interest" description="Disordered" evidence="4">
    <location>
        <begin position="1881"/>
        <end position="1901"/>
    </location>
</feature>
<dbReference type="PANTHER" id="PTHR45527:SF1">
    <property type="entry name" value="FATTY ACID SYNTHASE"/>
    <property type="match status" value="1"/>
</dbReference>
<dbReference type="InterPro" id="IPR010071">
    <property type="entry name" value="AA_adenyl_dom"/>
</dbReference>
<feature type="domain" description="Carrier" evidence="5">
    <location>
        <begin position="5019"/>
        <end position="5094"/>
    </location>
</feature>
<reference evidence="6 7" key="1">
    <citation type="submission" date="2022-10" db="EMBL/GenBank/DDBJ databases">
        <title>The complete genomes of actinobacterial strains from the NBC collection.</title>
        <authorList>
            <person name="Joergensen T.S."/>
            <person name="Alvarez Arevalo M."/>
            <person name="Sterndorff E.B."/>
            <person name="Faurdal D."/>
            <person name="Vuksanovic O."/>
            <person name="Mourched A.-S."/>
            <person name="Charusanti P."/>
            <person name="Shaw S."/>
            <person name="Blin K."/>
            <person name="Weber T."/>
        </authorList>
    </citation>
    <scope>NUCLEOTIDE SEQUENCE [LARGE SCALE GENOMIC DNA]</scope>
    <source>
        <strain evidence="6 7">NBC 01774</strain>
    </source>
</reference>
<dbReference type="CDD" id="cd17651">
    <property type="entry name" value="A_NRPS_VisG_like"/>
    <property type="match status" value="1"/>
</dbReference>
<comment type="cofactor">
    <cofactor evidence="1">
        <name>pantetheine 4'-phosphate</name>
        <dbReference type="ChEBI" id="CHEBI:47942"/>
    </cofactor>
</comment>
<dbReference type="InterPro" id="IPR020845">
    <property type="entry name" value="AMP-binding_CS"/>
</dbReference>
<dbReference type="InterPro" id="IPR020806">
    <property type="entry name" value="PKS_PP-bd"/>
</dbReference>
<dbReference type="SUPFAM" id="SSF52777">
    <property type="entry name" value="CoA-dependent acyltransferases"/>
    <property type="match status" value="12"/>
</dbReference>
<dbReference type="Pfam" id="PF00668">
    <property type="entry name" value="Condensation"/>
    <property type="match status" value="6"/>
</dbReference>
<dbReference type="Gene3D" id="3.40.50.980">
    <property type="match status" value="10"/>
</dbReference>
<dbReference type="InterPro" id="IPR001242">
    <property type="entry name" value="Condensation_dom"/>
</dbReference>
<dbReference type="SUPFAM" id="SSF47336">
    <property type="entry name" value="ACP-like"/>
    <property type="match status" value="7"/>
</dbReference>
<dbReference type="CDD" id="cd17652">
    <property type="entry name" value="A_NRPS_CmdD_like"/>
    <property type="match status" value="1"/>
</dbReference>
<evidence type="ECO:0000256" key="4">
    <source>
        <dbReference type="SAM" id="MobiDB-lite"/>
    </source>
</evidence>
<feature type="compositionally biased region" description="Polar residues" evidence="4">
    <location>
        <begin position="3291"/>
        <end position="3306"/>
    </location>
</feature>
<dbReference type="Pfam" id="PF00550">
    <property type="entry name" value="PP-binding"/>
    <property type="match status" value="7"/>
</dbReference>
<dbReference type="InterPro" id="IPR009081">
    <property type="entry name" value="PP-bd_ACP"/>
</dbReference>
<dbReference type="EMBL" id="CP109106">
    <property type="protein sequence ID" value="WSB68473.1"/>
    <property type="molecule type" value="Genomic_DNA"/>
</dbReference>
<keyword evidence="2" id="KW-0596">Phosphopantetheine</keyword>
<evidence type="ECO:0000256" key="1">
    <source>
        <dbReference type="ARBA" id="ARBA00001957"/>
    </source>
</evidence>
<dbReference type="Pfam" id="PF13193">
    <property type="entry name" value="AMP-binding_C"/>
    <property type="match status" value="5"/>
</dbReference>
<dbReference type="InterPro" id="IPR045851">
    <property type="entry name" value="AMP-bd_C_sf"/>
</dbReference>
<evidence type="ECO:0000259" key="5">
    <source>
        <dbReference type="PROSITE" id="PS50075"/>
    </source>
</evidence>
<dbReference type="InterPro" id="IPR025110">
    <property type="entry name" value="AMP-bd_C"/>
</dbReference>
<dbReference type="InterPro" id="IPR029058">
    <property type="entry name" value="AB_hydrolase_fold"/>
</dbReference>
<evidence type="ECO:0000256" key="2">
    <source>
        <dbReference type="ARBA" id="ARBA00022450"/>
    </source>
</evidence>
<dbReference type="Gene3D" id="3.30.300.30">
    <property type="match status" value="5"/>
</dbReference>
<dbReference type="Gene3D" id="2.30.38.10">
    <property type="entry name" value="Luciferase, Domain 3"/>
    <property type="match status" value="7"/>
</dbReference>
<dbReference type="SUPFAM" id="SSF56801">
    <property type="entry name" value="Acetyl-CoA synthetase-like"/>
    <property type="match status" value="7"/>
</dbReference>
<gene>
    <name evidence="6" type="ORF">OG863_11180</name>
</gene>
<dbReference type="Gene3D" id="3.30.559.10">
    <property type="entry name" value="Chloramphenicol acetyltransferase-like domain"/>
    <property type="match status" value="6"/>
</dbReference>
<feature type="region of interest" description="Disordered" evidence="4">
    <location>
        <begin position="3286"/>
        <end position="3306"/>
    </location>
</feature>
<dbReference type="PROSITE" id="PS00455">
    <property type="entry name" value="AMP_BINDING"/>
    <property type="match status" value="4"/>
</dbReference>
<dbReference type="Proteomes" id="UP001344251">
    <property type="component" value="Chromosome"/>
</dbReference>
<feature type="region of interest" description="Disordered" evidence="4">
    <location>
        <begin position="5003"/>
        <end position="5022"/>
    </location>
</feature>
<dbReference type="PROSITE" id="PS50075">
    <property type="entry name" value="CARRIER"/>
    <property type="match status" value="7"/>
</dbReference>
<dbReference type="CDD" id="cd05930">
    <property type="entry name" value="A_NRPS"/>
    <property type="match status" value="2"/>
</dbReference>
<evidence type="ECO:0000313" key="7">
    <source>
        <dbReference type="Proteomes" id="UP001344251"/>
    </source>
</evidence>
<dbReference type="InterPro" id="IPR006162">
    <property type="entry name" value="Ppantetheine_attach_site"/>
</dbReference>
<proteinExistence type="predicted"/>
<feature type="domain" description="Carrier" evidence="5">
    <location>
        <begin position="4367"/>
        <end position="4442"/>
    </location>
</feature>
<feature type="domain" description="Carrier" evidence="5">
    <location>
        <begin position="2648"/>
        <end position="2723"/>
    </location>
</feature>
<accession>A0ABZ1FDM3</accession>
<dbReference type="Pfam" id="PF00501">
    <property type="entry name" value="AMP-binding"/>
    <property type="match status" value="5"/>
</dbReference>
<dbReference type="CDD" id="cd19540">
    <property type="entry name" value="LCL_NRPS-like"/>
    <property type="match status" value="6"/>
</dbReference>
<evidence type="ECO:0000256" key="3">
    <source>
        <dbReference type="ARBA" id="ARBA00022553"/>
    </source>
</evidence>
<dbReference type="InterPro" id="IPR000873">
    <property type="entry name" value="AMP-dep_synth/lig_dom"/>
</dbReference>
<dbReference type="CDD" id="cd12116">
    <property type="entry name" value="A_NRPS_Ta1_like"/>
    <property type="match status" value="1"/>
</dbReference>
<feature type="domain" description="Carrier" evidence="5">
    <location>
        <begin position="1588"/>
        <end position="1663"/>
    </location>
</feature>
<dbReference type="NCBIfam" id="NF003417">
    <property type="entry name" value="PRK04813.1"/>
    <property type="match status" value="5"/>
</dbReference>
<dbReference type="NCBIfam" id="TIGR01733">
    <property type="entry name" value="AA-adenyl-dom"/>
    <property type="match status" value="5"/>
</dbReference>
<dbReference type="SMART" id="SM00823">
    <property type="entry name" value="PKS_PP"/>
    <property type="match status" value="7"/>
</dbReference>
<dbReference type="Gene3D" id="3.30.559.30">
    <property type="entry name" value="Nonribosomal peptide synthetase, condensation domain"/>
    <property type="match status" value="6"/>
</dbReference>